<evidence type="ECO:0000256" key="8">
    <source>
        <dbReference type="ARBA" id="ARBA00023072"/>
    </source>
</evidence>
<reference evidence="12 13" key="1">
    <citation type="submission" date="2015-12" db="EMBL/GenBank/DDBJ databases">
        <title>Draft genome of the nematode, Onchocerca flexuosa.</title>
        <authorList>
            <person name="Mitreva M."/>
        </authorList>
    </citation>
    <scope>NUCLEOTIDE SEQUENCE [LARGE SCALE GENOMIC DNA]</scope>
    <source>
        <strain evidence="12">Red Deer</strain>
    </source>
</reference>
<proteinExistence type="inferred from homology"/>
<evidence type="ECO:0000313" key="12">
    <source>
        <dbReference type="EMBL" id="OZC09606.1"/>
    </source>
</evidence>
<keyword evidence="4" id="KW-0964">Secreted</keyword>
<evidence type="ECO:0000256" key="5">
    <source>
        <dbReference type="ARBA" id="ARBA00022729"/>
    </source>
</evidence>
<keyword evidence="8" id="KW-0683">Retinol-binding</keyword>
<evidence type="ECO:0000256" key="2">
    <source>
        <dbReference type="ARBA" id="ARBA00006648"/>
    </source>
</evidence>
<accession>A0A238BXH4</accession>
<dbReference type="GO" id="GO:0005576">
    <property type="term" value="C:extracellular region"/>
    <property type="evidence" value="ECO:0007669"/>
    <property type="project" value="UniProtKB-SubCell"/>
</dbReference>
<keyword evidence="5 11" id="KW-0732">Signal</keyword>
<evidence type="ECO:0000256" key="1">
    <source>
        <dbReference type="ARBA" id="ARBA00004613"/>
    </source>
</evidence>
<evidence type="ECO:0000256" key="3">
    <source>
        <dbReference type="ARBA" id="ARBA00017453"/>
    </source>
</evidence>
<dbReference type="Gene3D" id="1.20.120.1100">
    <property type="match status" value="2"/>
</dbReference>
<feature type="region of interest" description="Disordered" evidence="10">
    <location>
        <begin position="199"/>
        <end position="230"/>
    </location>
</feature>
<evidence type="ECO:0000256" key="6">
    <source>
        <dbReference type="ARBA" id="ARBA00022893"/>
    </source>
</evidence>
<protein>
    <recommendedName>
        <fullName evidence="3">Fatty-acid and retinol-binding protein 1</fullName>
    </recommendedName>
</protein>
<gene>
    <name evidence="12" type="ORF">X798_03299</name>
</gene>
<keyword evidence="9" id="KW-0446">Lipid-binding</keyword>
<comment type="subcellular location">
    <subcellularLocation>
        <location evidence="1">Secreted</location>
    </subcellularLocation>
</comment>
<dbReference type="AlphaFoldDB" id="A0A238BXH4"/>
<sequence length="454" mass="52095">MIVKFFFGVIFCVSKMALEIHSFPTEANHAVETDKAYEDKFSCSTNMKSVQHELNTWSISLLCHENIFNDTSFDYSLSKLKLIFQIEAAGLFSKLIGLRDIINTKLDTMQPESRLFIEKLLRRFLAAFSQDGLINILESLKGFGKEVIDMFDGLSKPIQNDILNAFPLVGSYITSDIARLMLRKLAELDLLSRKSTLTPTVDRNKDDSGKHFPISQVIDPEEPENLDPEAAQSTNYGMKKEVTTTVYPLITDEEDEKFLSGNYVNYSALDIAIGHVYLFLSKFIPSSLLTFFGDLNDTDRNALLELTRNISRSRLTTDTEKEFLEGLEVLKKKSENAYQKVMGVQNYLSHRIERLKPESNCFIKELSDRYVALFTNPQTAPRGTFMKLKLFANETFQKHDQLSAVVKNDLREAFPEIAELITNPRFRDYVRRVFENTDVKRAFNRADRMINPKQ</sequence>
<evidence type="ECO:0000256" key="10">
    <source>
        <dbReference type="SAM" id="MobiDB-lite"/>
    </source>
</evidence>
<dbReference type="GO" id="GO:0019841">
    <property type="term" value="F:retinol binding"/>
    <property type="evidence" value="ECO:0007669"/>
    <property type="project" value="UniProtKB-KW"/>
</dbReference>
<evidence type="ECO:0000313" key="13">
    <source>
        <dbReference type="Proteomes" id="UP000242913"/>
    </source>
</evidence>
<name>A0A238BXH4_9BILA</name>
<organism evidence="12 13">
    <name type="scientific">Onchocerca flexuosa</name>
    <dbReference type="NCBI Taxonomy" id="387005"/>
    <lineage>
        <taxon>Eukaryota</taxon>
        <taxon>Metazoa</taxon>
        <taxon>Ecdysozoa</taxon>
        <taxon>Nematoda</taxon>
        <taxon>Chromadorea</taxon>
        <taxon>Rhabditida</taxon>
        <taxon>Spirurina</taxon>
        <taxon>Spiruromorpha</taxon>
        <taxon>Filarioidea</taxon>
        <taxon>Onchocercidae</taxon>
        <taxon>Onchocerca</taxon>
    </lineage>
</organism>
<evidence type="ECO:0000256" key="7">
    <source>
        <dbReference type="ARBA" id="ARBA00023054"/>
    </source>
</evidence>
<feature type="signal peptide" evidence="11">
    <location>
        <begin position="1"/>
        <end position="22"/>
    </location>
</feature>
<comment type="similarity">
    <text evidence="2">Belongs to the fatty-acid and retinol-binding protein (FARBP) family.</text>
</comment>
<keyword evidence="6" id="KW-0845">Vitamin A</keyword>
<dbReference type="GO" id="GO:0016918">
    <property type="term" value="F:retinal binding"/>
    <property type="evidence" value="ECO:0007669"/>
    <property type="project" value="UniProtKB-KW"/>
</dbReference>
<evidence type="ECO:0000256" key="4">
    <source>
        <dbReference type="ARBA" id="ARBA00022525"/>
    </source>
</evidence>
<keyword evidence="13" id="KW-1185">Reference proteome</keyword>
<feature type="chain" id="PRO_5013280292" description="Fatty-acid and retinol-binding protein 1" evidence="11">
    <location>
        <begin position="23"/>
        <end position="454"/>
    </location>
</feature>
<keyword evidence="7" id="KW-0175">Coiled coil</keyword>
<dbReference type="OrthoDB" id="5795935at2759"/>
<evidence type="ECO:0000256" key="11">
    <source>
        <dbReference type="SAM" id="SignalP"/>
    </source>
</evidence>
<dbReference type="PANTHER" id="PTHR31418">
    <property type="entry name" value="FATTY-ACID AND RETINOL-BINDING PROTEIN 1"/>
    <property type="match status" value="1"/>
</dbReference>
<evidence type="ECO:0000256" key="9">
    <source>
        <dbReference type="ARBA" id="ARBA00023121"/>
    </source>
</evidence>
<dbReference type="Pfam" id="PF05823">
    <property type="entry name" value="Gp-FAR-1"/>
    <property type="match status" value="1"/>
</dbReference>
<dbReference type="EMBL" id="KZ269992">
    <property type="protein sequence ID" value="OZC09606.1"/>
    <property type="molecule type" value="Genomic_DNA"/>
</dbReference>
<dbReference type="PANTHER" id="PTHR31418:SF7">
    <property type="entry name" value="FATTY-ACID AND RETINOL-BINDING PROTEIN 1"/>
    <property type="match status" value="1"/>
</dbReference>
<dbReference type="InterPro" id="IPR008632">
    <property type="entry name" value="Gp-FAR-1"/>
</dbReference>
<dbReference type="Proteomes" id="UP000242913">
    <property type="component" value="Unassembled WGS sequence"/>
</dbReference>